<dbReference type="Proteomes" id="UP000683557">
    <property type="component" value="Chromosome"/>
</dbReference>
<keyword evidence="3" id="KW-0349">Heme</keyword>
<organism evidence="6 7">
    <name type="scientific">Geomonas oryzisoli</name>
    <dbReference type="NCBI Taxonomy" id="2847992"/>
    <lineage>
        <taxon>Bacteria</taxon>
        <taxon>Pseudomonadati</taxon>
        <taxon>Thermodesulfobacteriota</taxon>
        <taxon>Desulfuromonadia</taxon>
        <taxon>Geobacterales</taxon>
        <taxon>Geobacteraceae</taxon>
        <taxon>Geomonas</taxon>
    </lineage>
</organism>
<dbReference type="PROSITE" id="PS50093">
    <property type="entry name" value="PKD"/>
    <property type="match status" value="1"/>
</dbReference>
<evidence type="ECO:0000313" key="7">
    <source>
        <dbReference type="Proteomes" id="UP000683557"/>
    </source>
</evidence>
<evidence type="ECO:0000259" key="5">
    <source>
        <dbReference type="PROSITE" id="PS51007"/>
    </source>
</evidence>
<evidence type="ECO:0000256" key="3">
    <source>
        <dbReference type="PROSITE-ProRule" id="PRU00433"/>
    </source>
</evidence>
<evidence type="ECO:0000259" key="4">
    <source>
        <dbReference type="PROSITE" id="PS50093"/>
    </source>
</evidence>
<keyword evidence="1 3" id="KW-0479">Metal-binding</keyword>
<dbReference type="RefSeq" id="WP_216799219.1">
    <property type="nucleotide sequence ID" value="NZ_CP076723.1"/>
</dbReference>
<dbReference type="InterPro" id="IPR009056">
    <property type="entry name" value="Cyt_c-like_dom"/>
</dbReference>
<evidence type="ECO:0000256" key="2">
    <source>
        <dbReference type="ARBA" id="ARBA00023004"/>
    </source>
</evidence>
<proteinExistence type="predicted"/>
<sequence>MADYQLNGSGQYINYMQPGVDGFANFLKGGNDAYGNAYPKVDMSLWDQATMCGTCHVGGVFYEQDRMGTRLPARALADWGPAFMGQAPNLNPITATVWENYSSTGMDKSFVAMSPWVYPVYMGMGGAPDPNLPDGGPMIVPNGWAPKDMTMANNNGGAPYTVKAGQLMMPNVKEMDCLFCHLKGYDNVSASVMVQAGSLSATPTTGAGLFDMFSLSPTYMGYDPNSGKSSFVKISDTPMGAMLPQMGFASYSSHELVFLTAKVTDQIKGKPDENNCHQCHATKTLKNFPEMFGVTGTSTGFLSSAPMVYDPANGVGPLGKKMVNYDINAPFMRSGTSPVVTGQNAGTMMMAGLTYPQAMGPSPFNALDPTKGEIGGGNMAMTGPLYYSTMDGKPVDQNILKRSTMPFPRAEWFKRGDAWQTGQDVHGSFGCAGCHFTGNSTDKNQCDPARGFDAASTIQDGLPAFKERAPVVEGGDLAATIKKHDTRNTIKRCEFCHVTGTDYQGNAIDTFGAPDPTTAHTKAGLMANLTQVVNQMGLHGQYGGKGVPRLSNFTTQEDGKVAGGTVLGRGNHLDVMDCTVCHVNKVSMAVRSLDASSGMRFPAIVGTDPERGMLGLFEDPTGMGADVTKMGGELKPWKPVVMWQPYGNMELPLSMDNAPKTDMQFRRKLYLTNPITAVLWNNESGSVDANGDGVPGGLLIGDADLAGNHHLDAQGNDITKPSLRGYRDIFTGDVPDANNTSGFEKPIFDPWIMRDLKSGFNFMPGPLSVISTGFGGFGTPANMTDPTAGAYQSLYNPQTGRFANDNWKYASVWSGAVVFTEPDQIRGYKNYRSAIKNATDGKSWDGTTLTLIGAPFMVTHGVKPTAIYAKGKTGCADCHASGKGFFKGSFDMIGPALPSTQSYDPSNSPILDPYDNLVVDAATGEPMRHTAQGWSIEGDDGNMMMRPLEPVRIKAYKGDLTGYFEGYNKLGQPREINFVHDVNVGGVDYSYASTIERADILYPEEDGAMYYKAGELDAKGHLVGTPTAMTGLEFATYLETGVATDLAAYGIGVDPVAAINPLVDDNASQFGVQWVKAKDHAVSAPLAQPNSTNTGDVGTVTYQWTTSENNTVLTGRNATLNFATTGSKTIYLTVSDEEGKVRTVSTTVNVIEPTISITYAGSTATFESLPTGTASAKIYWGDGGVTTKSGITTTTITVNHTYATKTAKTIKIYCYSNTGVQLGYMQAVVYP</sequence>
<reference evidence="6 7" key="1">
    <citation type="submission" date="2021-06" db="EMBL/GenBank/DDBJ databases">
        <title>Gemonas diversity in paddy soil.</title>
        <authorList>
            <person name="Liu G."/>
        </authorList>
    </citation>
    <scope>NUCLEOTIDE SEQUENCE [LARGE SCALE GENOMIC DNA]</scope>
    <source>
        <strain evidence="6 7">RG10</strain>
    </source>
</reference>
<dbReference type="PROSITE" id="PS51007">
    <property type="entry name" value="CYTC"/>
    <property type="match status" value="1"/>
</dbReference>
<protein>
    <recommendedName>
        <fullName evidence="8">Cytochrome c</fullName>
    </recommendedName>
</protein>
<gene>
    <name evidence="6" type="ORF">KP004_14480</name>
</gene>
<dbReference type="CDD" id="cd00146">
    <property type="entry name" value="PKD"/>
    <property type="match status" value="1"/>
</dbReference>
<feature type="domain" description="Cytochrome c" evidence="5">
    <location>
        <begin position="859"/>
        <end position="968"/>
    </location>
</feature>
<evidence type="ECO:0008006" key="8">
    <source>
        <dbReference type="Google" id="ProtNLM"/>
    </source>
</evidence>
<evidence type="ECO:0000313" key="6">
    <source>
        <dbReference type="EMBL" id="QWV92405.1"/>
    </source>
</evidence>
<dbReference type="EMBL" id="CP076723">
    <property type="protein sequence ID" value="QWV92405.1"/>
    <property type="molecule type" value="Genomic_DNA"/>
</dbReference>
<keyword evidence="2 3" id="KW-0408">Iron</keyword>
<accession>A0ABX8J2F0</accession>
<dbReference type="InterPro" id="IPR000601">
    <property type="entry name" value="PKD_dom"/>
</dbReference>
<keyword evidence="7" id="KW-1185">Reference proteome</keyword>
<name>A0ABX8J2F0_9BACT</name>
<feature type="domain" description="PKD" evidence="4">
    <location>
        <begin position="1090"/>
        <end position="1157"/>
    </location>
</feature>
<evidence type="ECO:0000256" key="1">
    <source>
        <dbReference type="ARBA" id="ARBA00022723"/>
    </source>
</evidence>